<reference evidence="1" key="1">
    <citation type="submission" date="2013-07" db="EMBL/GenBank/DDBJ databases">
        <title>The Genome Sequence of Cryptococcus bestiolae CBS10118.</title>
        <authorList>
            <consortium name="The Broad Institute Genome Sequencing Platform"/>
            <person name="Cuomo C."/>
            <person name="Litvintseva A."/>
            <person name="Chen Y."/>
            <person name="Heitman J."/>
            <person name="Sun S."/>
            <person name="Springer D."/>
            <person name="Dromer F."/>
            <person name="Young S.K."/>
            <person name="Zeng Q."/>
            <person name="Gargeya S."/>
            <person name="Fitzgerald M."/>
            <person name="Abouelleil A."/>
            <person name="Alvarado L."/>
            <person name="Berlin A.M."/>
            <person name="Chapman S.B."/>
            <person name="Dewar J."/>
            <person name="Goldberg J."/>
            <person name="Griggs A."/>
            <person name="Gujja S."/>
            <person name="Hansen M."/>
            <person name="Howarth C."/>
            <person name="Imamovic A."/>
            <person name="Larimer J."/>
            <person name="McCowan C."/>
            <person name="Murphy C."/>
            <person name="Pearson M."/>
            <person name="Priest M."/>
            <person name="Roberts A."/>
            <person name="Saif S."/>
            <person name="Shea T."/>
            <person name="Sykes S."/>
            <person name="Wortman J."/>
            <person name="Nusbaum C."/>
            <person name="Birren B."/>
        </authorList>
    </citation>
    <scope>NUCLEOTIDE SEQUENCE [LARGE SCALE GENOMIC DNA]</scope>
    <source>
        <strain evidence="1">CBS 10118</strain>
    </source>
</reference>
<dbReference type="EMBL" id="CP144546">
    <property type="protein sequence ID" value="WVW85378.1"/>
    <property type="molecule type" value="Genomic_DNA"/>
</dbReference>
<dbReference type="AlphaFoldDB" id="A0A1B9FYL4"/>
<keyword evidence="3" id="KW-1185">Reference proteome</keyword>
<dbReference type="Proteomes" id="UP000092730">
    <property type="component" value="Chromosome 6"/>
</dbReference>
<organism evidence="1">
    <name type="scientific">Kwoniella bestiolae CBS 10118</name>
    <dbReference type="NCBI Taxonomy" id="1296100"/>
    <lineage>
        <taxon>Eukaryota</taxon>
        <taxon>Fungi</taxon>
        <taxon>Dikarya</taxon>
        <taxon>Basidiomycota</taxon>
        <taxon>Agaricomycotina</taxon>
        <taxon>Tremellomycetes</taxon>
        <taxon>Tremellales</taxon>
        <taxon>Cryptococcaceae</taxon>
        <taxon>Kwoniella</taxon>
    </lineage>
</organism>
<gene>
    <name evidence="1" type="ORF">I302_06844</name>
    <name evidence="2" type="ORF">I302_107416</name>
</gene>
<name>A0A1B9FYL4_9TREE</name>
<reference evidence="2" key="4">
    <citation type="submission" date="2024-02" db="EMBL/GenBank/DDBJ databases">
        <title>Comparative genomics of Cryptococcus and Kwoniella reveals pathogenesis evolution and contrasting modes of karyotype evolution via chromosome fusion or intercentromeric recombination.</title>
        <authorList>
            <person name="Coelho M.A."/>
            <person name="David-Palma M."/>
            <person name="Shea T."/>
            <person name="Bowers K."/>
            <person name="McGinley-Smith S."/>
            <person name="Mohammad A.W."/>
            <person name="Gnirke A."/>
            <person name="Yurkov A.M."/>
            <person name="Nowrousian M."/>
            <person name="Sun S."/>
            <person name="Cuomo C.A."/>
            <person name="Heitman J."/>
        </authorList>
    </citation>
    <scope>NUCLEOTIDE SEQUENCE</scope>
    <source>
        <strain evidence="2">CBS 10118</strain>
    </source>
</reference>
<dbReference type="VEuPathDB" id="FungiDB:I302_06844"/>
<protein>
    <submittedName>
        <fullName evidence="1">Uncharacterized protein</fullName>
    </submittedName>
</protein>
<dbReference type="KEGG" id="kbi:30211243"/>
<accession>A0A1B9FYL4</accession>
<dbReference type="GeneID" id="30211243"/>
<proteinExistence type="predicted"/>
<evidence type="ECO:0000313" key="3">
    <source>
        <dbReference type="Proteomes" id="UP000092730"/>
    </source>
</evidence>
<sequence>MTEPLPPSKFLELPEEIHSMFFDFQPGEEEREAIFALMGCSKKLYKIYGKQLYRDLSIRQYTRRDVFSILRGLSSRPCPNRYVNSIFRGINWNLEPSEVNRGFEEWKRNGSQDPNATMADYIRAIRDNVIIKFSSPFESFVRKLDLLYHTMNIALREPEAYENMKNFLLPDQVPAFAQENSLLPSLIFAHVKEITVGDGLFDAALTGKLVSTNTSPSFMLPTRVCVTTHASAPWLSISLQVNPRPSEMRSEASWDNMRGAIDSIIPGWRKSVKDITWHGIARLEEPSETPDYIHTTRICFDRYFSYISSQRNSKPVEPMTFENFNRCLHYIFEQLRPAIIKPSSSTESFDLTKIKVCYNPLFKRVHLKDLLAFAREKVGPRFRVADEEDFKNASWFGLHSKAKYCILCGDK</sequence>
<evidence type="ECO:0000313" key="2">
    <source>
        <dbReference type="EMBL" id="WVW85378.1"/>
    </source>
</evidence>
<evidence type="ECO:0000313" key="1">
    <source>
        <dbReference type="EMBL" id="OCF23859.1"/>
    </source>
</evidence>
<dbReference type="EMBL" id="KI894023">
    <property type="protein sequence ID" value="OCF23859.1"/>
    <property type="molecule type" value="Genomic_DNA"/>
</dbReference>
<reference evidence="1" key="3">
    <citation type="submission" date="2014-01" db="EMBL/GenBank/DDBJ databases">
        <title>Evolution of pathogenesis and genome organization in the Tremellales.</title>
        <authorList>
            <person name="Cuomo C."/>
            <person name="Litvintseva A."/>
            <person name="Heitman J."/>
            <person name="Chen Y."/>
            <person name="Sun S."/>
            <person name="Springer D."/>
            <person name="Dromer F."/>
            <person name="Young S."/>
            <person name="Zeng Q."/>
            <person name="Chapman S."/>
            <person name="Gujja S."/>
            <person name="Saif S."/>
            <person name="Birren B."/>
        </authorList>
    </citation>
    <scope>NUCLEOTIDE SEQUENCE</scope>
    <source>
        <strain evidence="1">CBS 10118</strain>
    </source>
</reference>
<reference evidence="2" key="2">
    <citation type="submission" date="2013-07" db="EMBL/GenBank/DDBJ databases">
        <authorList>
            <consortium name="The Broad Institute Genome Sequencing Platform"/>
            <person name="Cuomo C."/>
            <person name="Litvintseva A."/>
            <person name="Chen Y."/>
            <person name="Heitman J."/>
            <person name="Sun S."/>
            <person name="Springer D."/>
            <person name="Dromer F."/>
            <person name="Young S.K."/>
            <person name="Zeng Q."/>
            <person name="Gargeya S."/>
            <person name="Fitzgerald M."/>
            <person name="Abouelleil A."/>
            <person name="Alvarado L."/>
            <person name="Berlin A.M."/>
            <person name="Chapman S.B."/>
            <person name="Dewar J."/>
            <person name="Goldberg J."/>
            <person name="Griggs A."/>
            <person name="Gujja S."/>
            <person name="Hansen M."/>
            <person name="Howarth C."/>
            <person name="Imamovic A."/>
            <person name="Larimer J."/>
            <person name="McCowan C."/>
            <person name="Murphy C."/>
            <person name="Pearson M."/>
            <person name="Priest M."/>
            <person name="Roberts A."/>
            <person name="Saif S."/>
            <person name="Shea T."/>
            <person name="Sykes S."/>
            <person name="Wortman J."/>
            <person name="Nusbaum C."/>
            <person name="Birren B."/>
        </authorList>
    </citation>
    <scope>NUCLEOTIDE SEQUENCE</scope>
    <source>
        <strain evidence="2">CBS 10118</strain>
    </source>
</reference>
<dbReference type="RefSeq" id="XP_019044929.1">
    <property type="nucleotide sequence ID" value="XM_019193452.1"/>
</dbReference>